<organism evidence="4 5">
    <name type="scientific">Eiseniibacteriota bacterium</name>
    <dbReference type="NCBI Taxonomy" id="2212470"/>
    <lineage>
        <taxon>Bacteria</taxon>
        <taxon>Candidatus Eiseniibacteriota</taxon>
    </lineage>
</organism>
<dbReference type="AlphaFoldDB" id="A0A538TNJ7"/>
<feature type="region of interest" description="Disordered" evidence="2">
    <location>
        <begin position="1"/>
        <end position="66"/>
    </location>
</feature>
<evidence type="ECO:0000256" key="1">
    <source>
        <dbReference type="ARBA" id="ARBA00007637"/>
    </source>
</evidence>
<protein>
    <submittedName>
        <fullName evidence="4">NAD(P)-dependent oxidoreductase</fullName>
    </submittedName>
</protein>
<proteinExistence type="inferred from homology"/>
<feature type="domain" description="NAD-dependent epimerase/dehydratase" evidence="3">
    <location>
        <begin position="113"/>
        <end position="326"/>
    </location>
</feature>
<gene>
    <name evidence="4" type="ORF">E6K79_05420</name>
</gene>
<dbReference type="Proteomes" id="UP000317691">
    <property type="component" value="Unassembled WGS sequence"/>
</dbReference>
<feature type="compositionally biased region" description="Basic and acidic residues" evidence="2">
    <location>
        <begin position="48"/>
        <end position="66"/>
    </location>
</feature>
<evidence type="ECO:0000256" key="2">
    <source>
        <dbReference type="SAM" id="MobiDB-lite"/>
    </source>
</evidence>
<evidence type="ECO:0000259" key="3">
    <source>
        <dbReference type="Pfam" id="PF01370"/>
    </source>
</evidence>
<dbReference type="SUPFAM" id="SSF51735">
    <property type="entry name" value="NAD(P)-binding Rossmann-fold domains"/>
    <property type="match status" value="1"/>
</dbReference>
<dbReference type="Gene3D" id="3.40.50.720">
    <property type="entry name" value="NAD(P)-binding Rossmann-like Domain"/>
    <property type="match status" value="1"/>
</dbReference>
<comment type="caution">
    <text evidence="4">The sequence shown here is derived from an EMBL/GenBank/DDBJ whole genome shotgun (WGS) entry which is preliminary data.</text>
</comment>
<evidence type="ECO:0000313" key="5">
    <source>
        <dbReference type="Proteomes" id="UP000317691"/>
    </source>
</evidence>
<evidence type="ECO:0000313" key="4">
    <source>
        <dbReference type="EMBL" id="TMQ65207.1"/>
    </source>
</evidence>
<accession>A0A538TNJ7</accession>
<reference evidence="4 5" key="1">
    <citation type="journal article" date="2019" name="Nat. Microbiol.">
        <title>Mediterranean grassland soil C-N compound turnover is dependent on rainfall and depth, and is mediated by genomically divergent microorganisms.</title>
        <authorList>
            <person name="Diamond S."/>
            <person name="Andeer P.F."/>
            <person name="Li Z."/>
            <person name="Crits-Christoph A."/>
            <person name="Burstein D."/>
            <person name="Anantharaman K."/>
            <person name="Lane K.R."/>
            <person name="Thomas B.C."/>
            <person name="Pan C."/>
            <person name="Northen T.R."/>
            <person name="Banfield J.F."/>
        </authorList>
    </citation>
    <scope>NUCLEOTIDE SEQUENCE [LARGE SCALE GENOMIC DNA]</scope>
    <source>
        <strain evidence="4">WS_9</strain>
    </source>
</reference>
<dbReference type="InterPro" id="IPR001509">
    <property type="entry name" value="Epimerase_deHydtase"/>
</dbReference>
<dbReference type="Pfam" id="PF01370">
    <property type="entry name" value="Epimerase"/>
    <property type="match status" value="1"/>
</dbReference>
<dbReference type="InterPro" id="IPR036291">
    <property type="entry name" value="NAD(P)-bd_dom_sf"/>
</dbReference>
<comment type="similarity">
    <text evidence="1">Belongs to the NAD(P)-dependent epimerase/dehydratase family.</text>
</comment>
<dbReference type="EMBL" id="VBOZ01000014">
    <property type="protein sequence ID" value="TMQ65207.1"/>
    <property type="molecule type" value="Genomic_DNA"/>
</dbReference>
<sequence>MRARREHRAAEGGRPALPVRDLQAPLGPSEDSRIPGHGPRSRAGIAAKGDRTASHRRDGGDHEAPRLHLLRHRLDSRGERGRARHVAGHGRRALLGLPDLRAPPRPVSGPLAVVTGASGFVGSHIVDELLRQGATVRCLLRPTSSTRWLDGKAVEITRLELRDAERLESSVEGADWIVHAAGLTHARSPREFQEVNVGGTEQMLRAASTAGSRLQRFVLISSQAVAGPAVEGRAVTETERPDPVSIYGATKRRAEELTMLLKESLPVVAIRPPAVYGPRDDSLLRAFVAVKWHVLPILREGGRFSLIYAEDLARAVHLALTHPRAAGQVFFASEPDVTGYRELGDLVRRSLKTWAVPVSPPGFALQASALVGEMWGSLRNRAPFLSREKLREISSGDWLCSSAKIRTELGWTPKVSLAEGIDRTAAWYREAGWV</sequence>
<dbReference type="PANTHER" id="PTHR43000">
    <property type="entry name" value="DTDP-D-GLUCOSE 4,6-DEHYDRATASE-RELATED"/>
    <property type="match status" value="1"/>
</dbReference>
<name>A0A538TNJ7_UNCEI</name>